<dbReference type="EMBL" id="OOIL02004974">
    <property type="protein sequence ID" value="VFQ93647.1"/>
    <property type="molecule type" value="Genomic_DNA"/>
</dbReference>
<proteinExistence type="predicted"/>
<dbReference type="AlphaFoldDB" id="A0A484MYU7"/>
<name>A0A484MYU7_9ASTE</name>
<gene>
    <name evidence="1" type="ORF">CCAM_LOCUS35423</name>
</gene>
<keyword evidence="2" id="KW-1185">Reference proteome</keyword>
<evidence type="ECO:0000313" key="1">
    <source>
        <dbReference type="EMBL" id="VFQ93647.1"/>
    </source>
</evidence>
<protein>
    <submittedName>
        <fullName evidence="1">Uncharacterized protein</fullName>
    </submittedName>
</protein>
<evidence type="ECO:0000313" key="2">
    <source>
        <dbReference type="Proteomes" id="UP000595140"/>
    </source>
</evidence>
<dbReference type="Proteomes" id="UP000595140">
    <property type="component" value="Unassembled WGS sequence"/>
</dbReference>
<reference evidence="1 2" key="1">
    <citation type="submission" date="2018-04" db="EMBL/GenBank/DDBJ databases">
        <authorList>
            <person name="Vogel A."/>
        </authorList>
    </citation>
    <scope>NUCLEOTIDE SEQUENCE [LARGE SCALE GENOMIC DNA]</scope>
</reference>
<sequence>MGVLAEVNHKIKNEMNSESSNVDLQFVGFHLQKSARRRIQSSKNDKNQAKIKVEIGSQLRQILFAC</sequence>
<accession>A0A484MYU7</accession>
<organism evidence="1 2">
    <name type="scientific">Cuscuta campestris</name>
    <dbReference type="NCBI Taxonomy" id="132261"/>
    <lineage>
        <taxon>Eukaryota</taxon>
        <taxon>Viridiplantae</taxon>
        <taxon>Streptophyta</taxon>
        <taxon>Embryophyta</taxon>
        <taxon>Tracheophyta</taxon>
        <taxon>Spermatophyta</taxon>
        <taxon>Magnoliopsida</taxon>
        <taxon>eudicotyledons</taxon>
        <taxon>Gunneridae</taxon>
        <taxon>Pentapetalae</taxon>
        <taxon>asterids</taxon>
        <taxon>lamiids</taxon>
        <taxon>Solanales</taxon>
        <taxon>Convolvulaceae</taxon>
        <taxon>Cuscuteae</taxon>
        <taxon>Cuscuta</taxon>
        <taxon>Cuscuta subgen. Grammica</taxon>
        <taxon>Cuscuta sect. Cleistogrammica</taxon>
    </lineage>
</organism>